<dbReference type="SUPFAM" id="SSF53300">
    <property type="entry name" value="vWA-like"/>
    <property type="match status" value="1"/>
</dbReference>
<protein>
    <recommendedName>
        <fullName evidence="3">VWFA domain-containing protein</fullName>
    </recommendedName>
</protein>
<feature type="domain" description="VWFA" evidence="3">
    <location>
        <begin position="111"/>
        <end position="314"/>
    </location>
</feature>
<sequence>MPKFSVSCSRILSLLALVALSATAWLTFAQQSASGQQQPSSAGQNSAGQATDQSQEPTETLKVNVNVVNLFFNVKDKHGALIPNLTKDDFQVFEDGKPQTIKYFTAESNLPLTLGILIDSSGSQLRVLDMEKEVGGAFLKQILTDKDLAYVIDFNIDASLLQDYTRDVHRLQAALNKVKINAGYVNPVPGAGNPVPTSPSTQRGTVLFDAVYLSAHDMLAKEIGRKAMILLTDGQDEGSQLKIKDAIEAAQKADAIVYVLLCADRGFYGGFGGGYSGEYDMDKLTQQTGGRVINVGNKFDKLREAFDQIAAELRSQYNIGYTPINTKLDGSYRKLEVKNKENYKIQARAGYYAGVSKD</sequence>
<evidence type="ECO:0000256" key="1">
    <source>
        <dbReference type="SAM" id="MobiDB-lite"/>
    </source>
</evidence>
<dbReference type="InterPro" id="IPR002035">
    <property type="entry name" value="VWF_A"/>
</dbReference>
<dbReference type="Gene3D" id="3.40.50.410">
    <property type="entry name" value="von Willebrand factor, type A domain"/>
    <property type="match status" value="1"/>
</dbReference>
<dbReference type="Proteomes" id="UP000238701">
    <property type="component" value="Unassembled WGS sequence"/>
</dbReference>
<evidence type="ECO:0000259" key="3">
    <source>
        <dbReference type="SMART" id="SM00327"/>
    </source>
</evidence>
<dbReference type="OrthoDB" id="108353at2"/>
<dbReference type="InterPro" id="IPR017802">
    <property type="entry name" value="VWFA-rel_acidobac-type"/>
</dbReference>
<feature type="compositionally biased region" description="Low complexity" evidence="1">
    <location>
        <begin position="35"/>
        <end position="50"/>
    </location>
</feature>
<feature type="region of interest" description="Disordered" evidence="1">
    <location>
        <begin position="35"/>
        <end position="58"/>
    </location>
</feature>
<name>A0A2U3K6C0_9BACT</name>
<feature type="signal peptide" evidence="2">
    <location>
        <begin position="1"/>
        <end position="24"/>
    </location>
</feature>
<accession>A0A2U3K6C0</accession>
<dbReference type="AlphaFoldDB" id="A0A2U3K6C0"/>
<organism evidence="4 5">
    <name type="scientific">Candidatus Sulfotelmatobacter kueseliae</name>
    <dbReference type="NCBI Taxonomy" id="2042962"/>
    <lineage>
        <taxon>Bacteria</taxon>
        <taxon>Pseudomonadati</taxon>
        <taxon>Acidobacteriota</taxon>
        <taxon>Terriglobia</taxon>
        <taxon>Terriglobales</taxon>
        <taxon>Candidatus Korobacteraceae</taxon>
        <taxon>Candidatus Sulfotelmatobacter</taxon>
    </lineage>
</organism>
<evidence type="ECO:0000256" key="2">
    <source>
        <dbReference type="SAM" id="SignalP"/>
    </source>
</evidence>
<feature type="chain" id="PRO_5015706079" description="VWFA domain-containing protein" evidence="2">
    <location>
        <begin position="25"/>
        <end position="358"/>
    </location>
</feature>
<dbReference type="EMBL" id="OMOD01000046">
    <property type="protein sequence ID" value="SPF35186.1"/>
    <property type="molecule type" value="Genomic_DNA"/>
</dbReference>
<evidence type="ECO:0000313" key="4">
    <source>
        <dbReference type="EMBL" id="SPF35186.1"/>
    </source>
</evidence>
<proteinExistence type="predicted"/>
<gene>
    <name evidence="4" type="ORF">SBA1_140077</name>
</gene>
<keyword evidence="2" id="KW-0732">Signal</keyword>
<dbReference type="SMART" id="SM00327">
    <property type="entry name" value="VWA"/>
    <property type="match status" value="1"/>
</dbReference>
<dbReference type="InterPro" id="IPR036465">
    <property type="entry name" value="vWFA_dom_sf"/>
</dbReference>
<dbReference type="NCBIfam" id="TIGR03436">
    <property type="entry name" value="acidobact_VWFA"/>
    <property type="match status" value="1"/>
</dbReference>
<reference evidence="5" key="1">
    <citation type="submission" date="2018-02" db="EMBL/GenBank/DDBJ databases">
        <authorList>
            <person name="Hausmann B."/>
        </authorList>
    </citation>
    <scope>NUCLEOTIDE SEQUENCE [LARGE SCALE GENOMIC DNA]</scope>
    <source>
        <strain evidence="5">Peat soil MAG SbA1</strain>
    </source>
</reference>
<evidence type="ECO:0000313" key="5">
    <source>
        <dbReference type="Proteomes" id="UP000238701"/>
    </source>
</evidence>